<feature type="transmembrane region" description="Helical" evidence="7">
    <location>
        <begin position="6"/>
        <end position="25"/>
    </location>
</feature>
<feature type="domain" description="Thioredoxin" evidence="8">
    <location>
        <begin position="215"/>
        <end position="350"/>
    </location>
</feature>
<dbReference type="InterPro" id="IPR013766">
    <property type="entry name" value="Thioredoxin_domain"/>
</dbReference>
<dbReference type="InterPro" id="IPR050553">
    <property type="entry name" value="Thioredoxin_ResA/DsbE_sf"/>
</dbReference>
<dbReference type="PROSITE" id="PS00194">
    <property type="entry name" value="THIOREDOXIN_1"/>
    <property type="match status" value="1"/>
</dbReference>
<feature type="transmembrane region" description="Helical" evidence="7">
    <location>
        <begin position="69"/>
        <end position="92"/>
    </location>
</feature>
<evidence type="ECO:0000256" key="5">
    <source>
        <dbReference type="ARBA" id="ARBA00023284"/>
    </source>
</evidence>
<evidence type="ECO:0000256" key="7">
    <source>
        <dbReference type="SAM" id="Phobius"/>
    </source>
</evidence>
<evidence type="ECO:0000256" key="6">
    <source>
        <dbReference type="SAM" id="MobiDB-lite"/>
    </source>
</evidence>
<keyword evidence="4 7" id="KW-0472">Membrane</keyword>
<dbReference type="PROSITE" id="PS51352">
    <property type="entry name" value="THIOREDOXIN_2"/>
    <property type="match status" value="2"/>
</dbReference>
<dbReference type="EMBL" id="CADCWG010000063">
    <property type="protein sequence ID" value="CAA9542834.1"/>
    <property type="molecule type" value="Genomic_DNA"/>
</dbReference>
<evidence type="ECO:0000259" key="8">
    <source>
        <dbReference type="PROSITE" id="PS51352"/>
    </source>
</evidence>
<comment type="subcellular location">
    <subcellularLocation>
        <location evidence="1">Membrane</location>
        <topology evidence="1">Multi-pass membrane protein</topology>
    </subcellularLocation>
</comment>
<feature type="compositionally biased region" description="Low complexity" evidence="6">
    <location>
        <begin position="362"/>
        <end position="375"/>
    </location>
</feature>
<evidence type="ECO:0000256" key="4">
    <source>
        <dbReference type="ARBA" id="ARBA00023136"/>
    </source>
</evidence>
<feature type="transmembrane region" description="Helical" evidence="7">
    <location>
        <begin position="37"/>
        <end position="63"/>
    </location>
</feature>
<dbReference type="PANTHER" id="PTHR42852">
    <property type="entry name" value="THIOL:DISULFIDE INTERCHANGE PROTEIN DSBE"/>
    <property type="match status" value="1"/>
</dbReference>
<keyword evidence="5" id="KW-0676">Redox-active center</keyword>
<keyword evidence="3 7" id="KW-1133">Transmembrane helix</keyword>
<dbReference type="PANTHER" id="PTHR42852:SF13">
    <property type="entry name" value="PROTEIN DIPZ"/>
    <property type="match status" value="1"/>
</dbReference>
<feature type="transmembrane region" description="Helical" evidence="7">
    <location>
        <begin position="152"/>
        <end position="175"/>
    </location>
</feature>
<evidence type="ECO:0000256" key="1">
    <source>
        <dbReference type="ARBA" id="ARBA00004141"/>
    </source>
</evidence>
<dbReference type="Gene3D" id="3.40.30.10">
    <property type="entry name" value="Glutaredoxin"/>
    <property type="match status" value="2"/>
</dbReference>
<protein>
    <recommendedName>
        <fullName evidence="8">Thioredoxin domain-containing protein</fullName>
    </recommendedName>
</protein>
<dbReference type="SUPFAM" id="SSF52833">
    <property type="entry name" value="Thioredoxin-like"/>
    <property type="match status" value="2"/>
</dbReference>
<dbReference type="GO" id="GO:0030416">
    <property type="term" value="P:methylamine metabolic process"/>
    <property type="evidence" value="ECO:0007669"/>
    <property type="project" value="InterPro"/>
</dbReference>
<dbReference type="GO" id="GO:0016491">
    <property type="term" value="F:oxidoreductase activity"/>
    <property type="evidence" value="ECO:0007669"/>
    <property type="project" value="InterPro"/>
</dbReference>
<evidence type="ECO:0000313" key="9">
    <source>
        <dbReference type="EMBL" id="CAA9542834.1"/>
    </source>
</evidence>
<dbReference type="Pfam" id="PF07291">
    <property type="entry name" value="MauE"/>
    <property type="match status" value="1"/>
</dbReference>
<dbReference type="AlphaFoldDB" id="A0A6J4UA10"/>
<keyword evidence="2 7" id="KW-0812">Transmembrane</keyword>
<dbReference type="InterPro" id="IPR017937">
    <property type="entry name" value="Thioredoxin_CS"/>
</dbReference>
<dbReference type="Pfam" id="PF00578">
    <property type="entry name" value="AhpC-TSA"/>
    <property type="match status" value="2"/>
</dbReference>
<gene>
    <name evidence="9" type="ORF">AVDCRST_MAG49-1038</name>
</gene>
<feature type="transmembrane region" description="Helical" evidence="7">
    <location>
        <begin position="113"/>
        <end position="132"/>
    </location>
</feature>
<reference evidence="9" key="1">
    <citation type="submission" date="2020-02" db="EMBL/GenBank/DDBJ databases">
        <authorList>
            <person name="Meier V. D."/>
        </authorList>
    </citation>
    <scope>NUCLEOTIDE SEQUENCE</scope>
    <source>
        <strain evidence="9">AVDCRST_MAG49</strain>
    </source>
</reference>
<dbReference type="CDD" id="cd02966">
    <property type="entry name" value="TlpA_like_family"/>
    <property type="match status" value="1"/>
</dbReference>
<name>A0A6J4UA10_9BACT</name>
<dbReference type="InterPro" id="IPR000866">
    <property type="entry name" value="AhpC/TSA"/>
</dbReference>
<dbReference type="InterPro" id="IPR036249">
    <property type="entry name" value="Thioredoxin-like_sf"/>
</dbReference>
<feature type="domain" description="Thioredoxin" evidence="8">
    <location>
        <begin position="387"/>
        <end position="512"/>
    </location>
</feature>
<feature type="region of interest" description="Disordered" evidence="6">
    <location>
        <begin position="362"/>
        <end position="384"/>
    </location>
</feature>
<sequence length="523" mass="52412">MDTALLLARLLLAAVFGVAGVAKLLDRAGSSQAMRDFGVPARFAGPLGVLLPVAELVVAVALLPTGLAWWGGLGAFALLVAFVAGIGANLARGRMPDCHCFGQLHSAPAGWPTLARNAGLALVALFIVGFGADDAGSSLVGWLGDLSGGERLAVAAGAVGFAVLAAQGWLLVQLLRQQGRLLLRLDALEDGTAAVGAPASRASAGASAGAAPSGLPVGSPAPAFGLEHVDGETVTLDAMRGVGKPVLLVFSDPNCLACNTLLPDIGNWQRTQGHVVTTALISRGPAEANRAKAAEHGVAGVLLQRDREVARSYRVDRTPSAVLVNADGTIGSPVAGGVEAVRRLAAGVIGAGTPTANGAANGAANGTANGAVPTRPAAPPPPPAPVLAVGDPAPEVALPDLDGKPVRLADFHGTPTVVLFWNPGCGYCRRMLPDLQAWETDGGEGSPRLLVVSTGEREANRALGLRAPILLDRGFATGRSFGARGTPAAVLVDAEGRIASPTVAGATAALTLARTGAPVPTAG</sequence>
<evidence type="ECO:0000256" key="2">
    <source>
        <dbReference type="ARBA" id="ARBA00022692"/>
    </source>
</evidence>
<evidence type="ECO:0000256" key="3">
    <source>
        <dbReference type="ARBA" id="ARBA00022989"/>
    </source>
</evidence>
<organism evidence="9">
    <name type="scientific">uncultured Thermomicrobiales bacterium</name>
    <dbReference type="NCBI Taxonomy" id="1645740"/>
    <lineage>
        <taxon>Bacteria</taxon>
        <taxon>Pseudomonadati</taxon>
        <taxon>Thermomicrobiota</taxon>
        <taxon>Thermomicrobia</taxon>
        <taxon>Thermomicrobiales</taxon>
        <taxon>environmental samples</taxon>
    </lineage>
</organism>
<dbReference type="GO" id="GO:0016209">
    <property type="term" value="F:antioxidant activity"/>
    <property type="evidence" value="ECO:0007669"/>
    <property type="project" value="InterPro"/>
</dbReference>
<accession>A0A6J4UA10</accession>
<proteinExistence type="predicted"/>
<dbReference type="UniPathway" id="UPA00895"/>
<dbReference type="GO" id="GO:0016020">
    <property type="term" value="C:membrane"/>
    <property type="evidence" value="ECO:0007669"/>
    <property type="project" value="UniProtKB-SubCell"/>
</dbReference>
<dbReference type="InterPro" id="IPR009908">
    <property type="entry name" value="Methylamine_util_MauE"/>
</dbReference>